<evidence type="ECO:0000313" key="3">
    <source>
        <dbReference type="Proteomes" id="UP001165085"/>
    </source>
</evidence>
<dbReference type="AlphaFoldDB" id="A0A9W7EST6"/>
<dbReference type="EMBL" id="BRXY01000386">
    <property type="protein sequence ID" value="GMH91474.1"/>
    <property type="molecule type" value="Genomic_DNA"/>
</dbReference>
<sequence length="342" mass="36686">MFEVRNRFEGGHSRDKLYLAIGRTSITPPMVRNDDEAAAPPQKKAKLSVATVKHSNSSNSGGDQTRVGGGLAAFGFSSSKFAPPQQRKASIAETVKSTLVPTSAASTTASTTDGTTDNTNSGGVSFLPTLRPGELMYSTKSESARKRNWVRHNPNKSRDVRRSYCSTDGSSTGWHAAVFVGANSSEARVRAMWKDHQGSNNVGAEAFGFALGVSTLPADCADCVFLADFLNALAWDVGGAKYKHPAIVQAFDLVKATRKANGFKANGFGSKSNCTWSHCHHPGHKTDDSFFTMLNQVADNMASCQVEVDMTVSLEVLKKLTVQGKGAVDKCKLVIQEQLESE</sequence>
<proteinExistence type="predicted"/>
<keyword evidence="3" id="KW-1185">Reference proteome</keyword>
<accession>A0A9W7EST6</accession>
<comment type="caution">
    <text evidence="2">The sequence shown here is derived from an EMBL/GenBank/DDBJ whole genome shotgun (WGS) entry which is preliminary data.</text>
</comment>
<organism evidence="2 3">
    <name type="scientific">Triparma strigata</name>
    <dbReference type="NCBI Taxonomy" id="1606541"/>
    <lineage>
        <taxon>Eukaryota</taxon>
        <taxon>Sar</taxon>
        <taxon>Stramenopiles</taxon>
        <taxon>Ochrophyta</taxon>
        <taxon>Bolidophyceae</taxon>
        <taxon>Parmales</taxon>
        <taxon>Triparmaceae</taxon>
        <taxon>Triparma</taxon>
    </lineage>
</organism>
<feature type="compositionally biased region" description="Low complexity" evidence="1">
    <location>
        <begin position="102"/>
        <end position="123"/>
    </location>
</feature>
<dbReference type="Proteomes" id="UP001165085">
    <property type="component" value="Unassembled WGS sequence"/>
</dbReference>
<evidence type="ECO:0000256" key="1">
    <source>
        <dbReference type="SAM" id="MobiDB-lite"/>
    </source>
</evidence>
<protein>
    <submittedName>
        <fullName evidence="2">Uncharacterized protein</fullName>
    </submittedName>
</protein>
<name>A0A9W7EST6_9STRA</name>
<evidence type="ECO:0000313" key="2">
    <source>
        <dbReference type="EMBL" id="GMH91474.1"/>
    </source>
</evidence>
<reference evidence="3" key="1">
    <citation type="journal article" date="2023" name="Commun. Biol.">
        <title>Genome analysis of Parmales, the sister group of diatoms, reveals the evolutionary specialization of diatoms from phago-mixotrophs to photoautotrophs.</title>
        <authorList>
            <person name="Ban H."/>
            <person name="Sato S."/>
            <person name="Yoshikawa S."/>
            <person name="Yamada K."/>
            <person name="Nakamura Y."/>
            <person name="Ichinomiya M."/>
            <person name="Sato N."/>
            <person name="Blanc-Mathieu R."/>
            <person name="Endo H."/>
            <person name="Kuwata A."/>
            <person name="Ogata H."/>
        </authorList>
    </citation>
    <scope>NUCLEOTIDE SEQUENCE [LARGE SCALE GENOMIC DNA]</scope>
    <source>
        <strain evidence="3">NIES 3701</strain>
    </source>
</reference>
<gene>
    <name evidence="2" type="ORF">TrST_g5318</name>
</gene>
<feature type="region of interest" description="Disordered" evidence="1">
    <location>
        <begin position="100"/>
        <end position="126"/>
    </location>
</feature>
<dbReference type="OrthoDB" id="198317at2759"/>